<organism evidence="1 2">
    <name type="scientific">Acetobacterium malicum</name>
    <dbReference type="NCBI Taxonomy" id="52692"/>
    <lineage>
        <taxon>Bacteria</taxon>
        <taxon>Bacillati</taxon>
        <taxon>Bacillota</taxon>
        <taxon>Clostridia</taxon>
        <taxon>Eubacteriales</taxon>
        <taxon>Eubacteriaceae</taxon>
        <taxon>Acetobacterium</taxon>
    </lineage>
</organism>
<protein>
    <submittedName>
        <fullName evidence="1">Uncharacterized protein</fullName>
    </submittedName>
</protein>
<sequence>MFYDEVEKIIDYVFDQATILPFTIGMNPVKEFVKFHIIAEYLQEEVFDQSQSIKTYVENEIEKDKTSYKVKSADVEEKLRWQKYERTIDIYHTLNEKKQLEYVKKLEEEKKYRENKDDDEKLKTVGNPARYNGYKLYEYQLNEFKILKAIKNGDYDTAKANLTYKRLMSKRKIRYKISFKNYSDYVDILRTEIDERSNDPYKNIAYYKLEKRMNHELNKSVAAAINQCARNGERQEVVANDLFRLYVLPLIKDRQTYAEMYPKLDVQERIQWRKDIFSLEYFIKYLVSLFKEFRKDTNLKEILTDDDMEKFKLIFAKGTFENSYIQRRDFSADDFRAIMSVSDEMNEKAWNNIK</sequence>
<evidence type="ECO:0000313" key="2">
    <source>
        <dbReference type="Proteomes" id="UP000622405"/>
    </source>
</evidence>
<name>A0ABR6YVS1_9FIRM</name>
<keyword evidence="2" id="KW-1185">Reference proteome</keyword>
<gene>
    <name evidence="1" type="ORF">GH811_06615</name>
</gene>
<accession>A0ABR6YVS1</accession>
<evidence type="ECO:0000313" key="1">
    <source>
        <dbReference type="EMBL" id="MBC3899283.1"/>
    </source>
</evidence>
<dbReference type="Proteomes" id="UP000622405">
    <property type="component" value="Unassembled WGS sequence"/>
</dbReference>
<dbReference type="RefSeq" id="WP_186893779.1">
    <property type="nucleotide sequence ID" value="NZ_WJBE01000004.1"/>
</dbReference>
<dbReference type="EMBL" id="WJBE01000004">
    <property type="protein sequence ID" value="MBC3899283.1"/>
    <property type="molecule type" value="Genomic_DNA"/>
</dbReference>
<proteinExistence type="predicted"/>
<comment type="caution">
    <text evidence="1">The sequence shown here is derived from an EMBL/GenBank/DDBJ whole genome shotgun (WGS) entry which is preliminary data.</text>
</comment>
<reference evidence="1 2" key="1">
    <citation type="journal article" date="2020" name="mSystems">
        <title>Defining Genomic and Predicted Metabolic Features of the Acetobacterium Genus.</title>
        <authorList>
            <person name="Ross D.E."/>
            <person name="Marshall C.W."/>
            <person name="Gulliver D."/>
            <person name="May H.D."/>
            <person name="Norman R.S."/>
        </authorList>
    </citation>
    <scope>NUCLEOTIDE SEQUENCE [LARGE SCALE GENOMIC DNA]</scope>
    <source>
        <strain evidence="1 2">DSM 4132</strain>
    </source>
</reference>